<dbReference type="OrthoDB" id="9794898at2"/>
<sequence length="244" mass="27149">MKLTTAGFWGAFPEENSATSCYVVKSEGETFLLDCGSGAMAVLPRIADRNDIDQMIISHRHFDHTADIGAFVYSRATAMGLKETDRPLTIHAPAGEKAFFQQFEKENISELKLYETEDRLLIGGVRVTFQKTTHPAPCWAARLEKDGKTVVYTADTVYDEALVSFCEKADLLIAECSFYENQDASAFGHMNSREAAEMAEAAGVKELWLSHLPHFGEHEQLKNEAEKYFSGKIHLAAEGLSWEG</sequence>
<dbReference type="PANTHER" id="PTHR46018">
    <property type="entry name" value="ZINC PHOSPHODIESTERASE ELAC PROTEIN 1"/>
    <property type="match status" value="1"/>
</dbReference>
<accession>A0A2T4U5L4</accession>
<dbReference type="Pfam" id="PF12706">
    <property type="entry name" value="Lactamase_B_2"/>
    <property type="match status" value="1"/>
</dbReference>
<keyword evidence="1" id="KW-0862">Zinc</keyword>
<dbReference type="AlphaFoldDB" id="A0A2T4U5L4"/>
<gene>
    <name evidence="3" type="ORF">C6Y45_09885</name>
</gene>
<evidence type="ECO:0000256" key="1">
    <source>
        <dbReference type="ARBA" id="ARBA00022833"/>
    </source>
</evidence>
<evidence type="ECO:0000313" key="3">
    <source>
        <dbReference type="EMBL" id="PTL38655.1"/>
    </source>
</evidence>
<evidence type="ECO:0000313" key="4">
    <source>
        <dbReference type="Proteomes" id="UP000240509"/>
    </source>
</evidence>
<dbReference type="RefSeq" id="WP_107585067.1">
    <property type="nucleotide sequence ID" value="NZ_PZJJ01000015.1"/>
</dbReference>
<dbReference type="Gene3D" id="3.60.15.10">
    <property type="entry name" value="Ribonuclease Z/Hydroxyacylglutathione hydrolase-like"/>
    <property type="match status" value="1"/>
</dbReference>
<name>A0A2T4U5L4_9BACI</name>
<proteinExistence type="predicted"/>
<keyword evidence="4" id="KW-1185">Reference proteome</keyword>
<organism evidence="3 4">
    <name type="scientific">Alkalicoccus saliphilus</name>
    <dbReference type="NCBI Taxonomy" id="200989"/>
    <lineage>
        <taxon>Bacteria</taxon>
        <taxon>Bacillati</taxon>
        <taxon>Bacillota</taxon>
        <taxon>Bacilli</taxon>
        <taxon>Bacillales</taxon>
        <taxon>Bacillaceae</taxon>
        <taxon>Alkalicoccus</taxon>
    </lineage>
</organism>
<dbReference type="PANTHER" id="PTHR46018:SF4">
    <property type="entry name" value="METALLO-HYDROLASE YHFI-RELATED"/>
    <property type="match status" value="1"/>
</dbReference>
<protein>
    <recommendedName>
        <fullName evidence="2">Metallo-beta-lactamase domain-containing protein</fullName>
    </recommendedName>
</protein>
<evidence type="ECO:0000259" key="2">
    <source>
        <dbReference type="SMART" id="SM00849"/>
    </source>
</evidence>
<comment type="caution">
    <text evidence="3">The sequence shown here is derived from an EMBL/GenBank/DDBJ whole genome shotgun (WGS) entry which is preliminary data.</text>
</comment>
<feature type="domain" description="Metallo-beta-lactamase" evidence="2">
    <location>
        <begin position="18"/>
        <end position="211"/>
    </location>
</feature>
<dbReference type="CDD" id="cd07716">
    <property type="entry name" value="RNaseZ_short-form-like_MBL-fold"/>
    <property type="match status" value="1"/>
</dbReference>
<dbReference type="SUPFAM" id="SSF56281">
    <property type="entry name" value="Metallo-hydrolase/oxidoreductase"/>
    <property type="match status" value="1"/>
</dbReference>
<reference evidence="3 4" key="1">
    <citation type="submission" date="2018-03" db="EMBL/GenBank/DDBJ databases">
        <title>Alkalicoccus saliphilus sp. nov., isolated from a mineral pool.</title>
        <authorList>
            <person name="Zhao B."/>
        </authorList>
    </citation>
    <scope>NUCLEOTIDE SEQUENCE [LARGE SCALE GENOMIC DNA]</scope>
    <source>
        <strain evidence="3 4">6AG</strain>
    </source>
</reference>
<dbReference type="Proteomes" id="UP000240509">
    <property type="component" value="Unassembled WGS sequence"/>
</dbReference>
<dbReference type="InterPro" id="IPR036866">
    <property type="entry name" value="RibonucZ/Hydroxyglut_hydro"/>
</dbReference>
<dbReference type="EMBL" id="PZJJ01000015">
    <property type="protein sequence ID" value="PTL38655.1"/>
    <property type="molecule type" value="Genomic_DNA"/>
</dbReference>
<dbReference type="InterPro" id="IPR001279">
    <property type="entry name" value="Metallo-B-lactamas"/>
</dbReference>
<dbReference type="SMART" id="SM00849">
    <property type="entry name" value="Lactamase_B"/>
    <property type="match status" value="1"/>
</dbReference>
<dbReference type="GO" id="GO:0042781">
    <property type="term" value="F:3'-tRNA processing endoribonuclease activity"/>
    <property type="evidence" value="ECO:0007669"/>
    <property type="project" value="TreeGrafter"/>
</dbReference>